<dbReference type="InterPro" id="IPR029039">
    <property type="entry name" value="Flavoprotein-like_sf"/>
</dbReference>
<dbReference type="Gene3D" id="3.40.50.360">
    <property type="match status" value="1"/>
</dbReference>
<evidence type="ECO:0000313" key="2">
    <source>
        <dbReference type="EMBL" id="STD55218.1"/>
    </source>
</evidence>
<protein>
    <recommendedName>
        <fullName evidence="4">Dialkylresorcinol condensing enzyme DarA</fullName>
    </recommendedName>
</protein>
<reference evidence="2 3" key="1">
    <citation type="submission" date="2018-06" db="EMBL/GenBank/DDBJ databases">
        <authorList>
            <consortium name="Pathogen Informatics"/>
            <person name="Doyle S."/>
        </authorList>
    </citation>
    <scope>NUCLEOTIDE SEQUENCE [LARGE SCALE GENOMIC DNA]</scope>
    <source>
        <strain evidence="2 3">NCTC13456</strain>
    </source>
</reference>
<name>A0A376G6D0_9FLAO</name>
<gene>
    <name evidence="2" type="ORF">NCTC13456_01420</name>
</gene>
<evidence type="ECO:0000256" key="1">
    <source>
        <dbReference type="SAM" id="Phobius"/>
    </source>
</evidence>
<dbReference type="EMBL" id="UFXS01000001">
    <property type="protein sequence ID" value="STD55218.1"/>
    <property type="molecule type" value="Genomic_DNA"/>
</dbReference>
<keyword evidence="1" id="KW-0812">Transmembrane</keyword>
<dbReference type="Proteomes" id="UP000254737">
    <property type="component" value="Unassembled WGS sequence"/>
</dbReference>
<dbReference type="RefSeq" id="WP_114999647.1">
    <property type="nucleotide sequence ID" value="NZ_UFXS01000001.1"/>
</dbReference>
<accession>A0A376G6D0</accession>
<organism evidence="2 3">
    <name type="scientific">Empedobacter falsenii</name>
    <dbReference type="NCBI Taxonomy" id="343874"/>
    <lineage>
        <taxon>Bacteria</taxon>
        <taxon>Pseudomonadati</taxon>
        <taxon>Bacteroidota</taxon>
        <taxon>Flavobacteriia</taxon>
        <taxon>Flavobacteriales</taxon>
        <taxon>Weeksellaceae</taxon>
        <taxon>Empedobacter</taxon>
    </lineage>
</organism>
<keyword evidence="1" id="KW-1133">Transmembrane helix</keyword>
<sequence>MKCNVLVVYYSQSGQLNEIVDQTTYDLVQNQDINLTKYKIEMEEEFPFPWDFYSFFNAFPDSFLQKEKKIKPIPTEILNQKYDLILLYYQVWFLSPSIPINSFLKDKQAQQILENSKIITISGSRNMWFLAQEKIKKILKERQSILVGNIALVDHTPNLVSAMTIVNWMFSGVKKRMFNLLPLPGISEKTIQESRRFGKIILNSIQNNNYSNLQENLIESGAAEVKPFLVSVDTKGNRMFKVWSKIIDSKQGKQREKYLKFFYYYLILAIWIIAPLVNLLYIIFYPFNYFKYKKQVKYFQGIE</sequence>
<feature type="transmembrane region" description="Helical" evidence="1">
    <location>
        <begin position="262"/>
        <end position="287"/>
    </location>
</feature>
<proteinExistence type="predicted"/>
<keyword evidence="1" id="KW-0472">Membrane</keyword>
<dbReference type="STRING" id="343874.GCA_000805695_02832"/>
<evidence type="ECO:0008006" key="4">
    <source>
        <dbReference type="Google" id="ProtNLM"/>
    </source>
</evidence>
<dbReference type="AlphaFoldDB" id="A0A376G6D0"/>
<evidence type="ECO:0000313" key="3">
    <source>
        <dbReference type="Proteomes" id="UP000254737"/>
    </source>
</evidence>